<evidence type="ECO:0000313" key="13">
    <source>
        <dbReference type="Proteomes" id="UP000595446"/>
    </source>
</evidence>
<comment type="subunit">
    <text evidence="3">Homodimer.</text>
</comment>
<dbReference type="OrthoDB" id="9772881at2"/>
<dbReference type="GO" id="GO:0005829">
    <property type="term" value="C:cytosol"/>
    <property type="evidence" value="ECO:0007669"/>
    <property type="project" value="TreeGrafter"/>
</dbReference>
<evidence type="ECO:0000256" key="11">
    <source>
        <dbReference type="PIRSR" id="PIRSR000346-1"/>
    </source>
</evidence>
<accession>A0A2G8BEY4</accession>
<dbReference type="Proteomes" id="UP000595446">
    <property type="component" value="Chromosome"/>
</dbReference>
<comment type="cofactor">
    <cofactor evidence="1">
        <name>Fe(2+)</name>
        <dbReference type="ChEBI" id="CHEBI:29033"/>
    </cofactor>
</comment>
<dbReference type="InterPro" id="IPR009078">
    <property type="entry name" value="Ferritin-like_SF"/>
</dbReference>
<organism evidence="12 13">
    <name type="scientific">Mycobacterium heckeshornense</name>
    <dbReference type="NCBI Taxonomy" id="110505"/>
    <lineage>
        <taxon>Bacteria</taxon>
        <taxon>Bacillati</taxon>
        <taxon>Actinomycetota</taxon>
        <taxon>Actinomycetes</taxon>
        <taxon>Mycobacteriales</taxon>
        <taxon>Mycobacteriaceae</taxon>
        <taxon>Mycobacterium</taxon>
    </lineage>
</organism>
<keyword evidence="4" id="KW-0444">Lipid biosynthesis</keyword>
<keyword evidence="9" id="KW-0443">Lipid metabolism</keyword>
<feature type="binding site" evidence="11">
    <location>
        <position position="76"/>
    </location>
    <ligand>
        <name>Fe cation</name>
        <dbReference type="ChEBI" id="CHEBI:24875"/>
        <label>1</label>
    </ligand>
</feature>
<comment type="similarity">
    <text evidence="2">Belongs to the fatty acid desaturase type 2 family.</text>
</comment>
<dbReference type="SUPFAM" id="SSF47240">
    <property type="entry name" value="Ferritin-like"/>
    <property type="match status" value="1"/>
</dbReference>
<reference evidence="12 13" key="1">
    <citation type="submission" date="2020-12" db="EMBL/GenBank/DDBJ databases">
        <title>Complete genome sequence of Mycobacterium heckeshornense JCM 15655T, closely related to a pathogenic non-tuberculous mycobacterial species Mycobacterium xenopi.</title>
        <authorList>
            <person name="Yoshida M."/>
            <person name="Fukano H."/>
            <person name="Asakura T."/>
            <person name="Suzuki M."/>
            <person name="Hoshino Y."/>
        </authorList>
    </citation>
    <scope>NUCLEOTIDE SEQUENCE [LARGE SCALE GENOMIC DNA]</scope>
    <source>
        <strain evidence="12 13">JCM 15655</strain>
    </source>
</reference>
<keyword evidence="8 11" id="KW-0408">Iron</keyword>
<evidence type="ECO:0000313" key="12">
    <source>
        <dbReference type="EMBL" id="BCO34193.1"/>
    </source>
</evidence>
<keyword evidence="10" id="KW-0275">Fatty acid biosynthesis</keyword>
<dbReference type="STRING" id="110505.ACT16_01805"/>
<comment type="cofactor">
    <cofactor evidence="11">
        <name>Fe cation</name>
        <dbReference type="ChEBI" id="CHEBI:24875"/>
    </cofactor>
    <text evidence="11">Binds 2 iron ions per subunit.</text>
</comment>
<dbReference type="CDD" id="cd01050">
    <property type="entry name" value="Acyl_ACP_Desat"/>
    <property type="match status" value="1"/>
</dbReference>
<dbReference type="GO" id="GO:0046872">
    <property type="term" value="F:metal ion binding"/>
    <property type="evidence" value="ECO:0007669"/>
    <property type="project" value="UniProtKB-KW"/>
</dbReference>
<name>A0A2G8BEY4_9MYCO</name>
<keyword evidence="13" id="KW-1185">Reference proteome</keyword>
<evidence type="ECO:0000256" key="8">
    <source>
        <dbReference type="ARBA" id="ARBA00023004"/>
    </source>
</evidence>
<dbReference type="Gene3D" id="1.10.620.20">
    <property type="entry name" value="Ribonucleotide Reductase, subunit A"/>
    <property type="match status" value="1"/>
</dbReference>
<feature type="binding site" evidence="11">
    <location>
        <position position="197"/>
    </location>
    <ligand>
        <name>Fe cation</name>
        <dbReference type="ChEBI" id="CHEBI:24875"/>
        <label>1</label>
    </ligand>
</feature>
<dbReference type="RefSeq" id="WP_003923007.1">
    <property type="nucleotide sequence ID" value="NZ_AP024237.1"/>
</dbReference>
<keyword evidence="5 11" id="KW-0479">Metal-binding</keyword>
<gene>
    <name evidence="12" type="primary">desA1</name>
    <name evidence="12" type="ORF">MHEC_06260</name>
</gene>
<feature type="binding site" evidence="11">
    <location>
        <position position="197"/>
    </location>
    <ligand>
        <name>Fe cation</name>
        <dbReference type="ChEBI" id="CHEBI:24875"/>
        <label>2</label>
    </ligand>
</feature>
<feature type="binding site" evidence="11">
    <location>
        <position position="167"/>
    </location>
    <ligand>
        <name>Fe cation</name>
        <dbReference type="ChEBI" id="CHEBI:24875"/>
        <label>2</label>
    </ligand>
</feature>
<evidence type="ECO:0000256" key="2">
    <source>
        <dbReference type="ARBA" id="ARBA00008749"/>
    </source>
</evidence>
<dbReference type="PANTHER" id="PTHR31155:SF9">
    <property type="entry name" value="STEAROYL-[ACYL-CARRIER-PROTEIN] 9-DESATURASE 7, CHLOROPLASTIC"/>
    <property type="match status" value="1"/>
</dbReference>
<protein>
    <submittedName>
        <fullName evidence="12">Putative acyl-[acyl-carrier-protein] desaturase DesA1</fullName>
    </submittedName>
</protein>
<feature type="binding site" evidence="11">
    <location>
        <position position="107"/>
    </location>
    <ligand>
        <name>Fe cation</name>
        <dbReference type="ChEBI" id="CHEBI:24875"/>
        <label>1</label>
    </ligand>
</feature>
<dbReference type="Pfam" id="PF03405">
    <property type="entry name" value="FA_desaturase_2"/>
    <property type="match status" value="1"/>
</dbReference>
<keyword evidence="7" id="KW-0560">Oxidoreductase</keyword>
<sequence length="338" mass="39379">MPSELTDLQLLHELEPVVEKNLNRHLSMHKDWNPHDYIPWSDGKNFYALGGQDWSPEQSKLSDVAQVAMVQNLVTEDNLPSYHREIAMNFGMDGPWGQWVNRWTAEENRHGISLRDYLVVTRAVDPVELEKLRIEVVNRGFSPGQNHQGEYFAERLTDSIIYVTFQELATRVSHRNTGKACNETIADQLMARISADENLHMIFYRDVSEAAFDIAPNVAMWSLHRVLRHFKMPGFLVPEFRRKAVIIAVGGVYDVRIHLEDVVKPVLKKWRIFERDDFTGEAAWMQEDLALLMDELEKECEKFEASKQRYLERQARRQEKITAERVLNTAGTLRMSRR</sequence>
<evidence type="ECO:0000256" key="1">
    <source>
        <dbReference type="ARBA" id="ARBA00001954"/>
    </source>
</evidence>
<evidence type="ECO:0000256" key="7">
    <source>
        <dbReference type="ARBA" id="ARBA00023002"/>
    </source>
</evidence>
<evidence type="ECO:0000256" key="10">
    <source>
        <dbReference type="ARBA" id="ARBA00023160"/>
    </source>
</evidence>
<feature type="binding site" evidence="11">
    <location>
        <position position="107"/>
    </location>
    <ligand>
        <name>Fe cation</name>
        <dbReference type="ChEBI" id="CHEBI:24875"/>
        <label>2</label>
    </ligand>
</feature>
<evidence type="ECO:0000256" key="5">
    <source>
        <dbReference type="ARBA" id="ARBA00022723"/>
    </source>
</evidence>
<evidence type="ECO:0000256" key="9">
    <source>
        <dbReference type="ARBA" id="ARBA00023098"/>
    </source>
</evidence>
<evidence type="ECO:0000256" key="3">
    <source>
        <dbReference type="ARBA" id="ARBA00011738"/>
    </source>
</evidence>
<dbReference type="PIRSF" id="PIRSF000346">
    <property type="entry name" value="Dlt9_acylACP_des"/>
    <property type="match status" value="1"/>
</dbReference>
<feature type="binding site" evidence="11">
    <location>
        <position position="200"/>
    </location>
    <ligand>
        <name>Fe cation</name>
        <dbReference type="ChEBI" id="CHEBI:24875"/>
        <label>2</label>
    </ligand>
</feature>
<dbReference type="InterPro" id="IPR012348">
    <property type="entry name" value="RNR-like"/>
</dbReference>
<dbReference type="GO" id="GO:0006633">
    <property type="term" value="P:fatty acid biosynthetic process"/>
    <property type="evidence" value="ECO:0007669"/>
    <property type="project" value="UniProtKB-KW"/>
</dbReference>
<keyword evidence="6" id="KW-0276">Fatty acid metabolism</keyword>
<feature type="binding site" evidence="11">
    <location>
        <position position="110"/>
    </location>
    <ligand>
        <name>Fe cation</name>
        <dbReference type="ChEBI" id="CHEBI:24875"/>
        <label>1</label>
    </ligand>
</feature>
<dbReference type="EMBL" id="AP024237">
    <property type="protein sequence ID" value="BCO34193.1"/>
    <property type="molecule type" value="Genomic_DNA"/>
</dbReference>
<dbReference type="GO" id="GO:0045300">
    <property type="term" value="F:stearoyl-[ACP] desaturase activity"/>
    <property type="evidence" value="ECO:0007669"/>
    <property type="project" value="InterPro"/>
</dbReference>
<proteinExistence type="inferred from homology"/>
<dbReference type="PANTHER" id="PTHR31155">
    <property type="entry name" value="ACYL- ACYL-CARRIER-PROTEIN DESATURASE-RELATED"/>
    <property type="match status" value="1"/>
</dbReference>
<evidence type="ECO:0000256" key="6">
    <source>
        <dbReference type="ARBA" id="ARBA00022832"/>
    </source>
</evidence>
<evidence type="ECO:0000256" key="4">
    <source>
        <dbReference type="ARBA" id="ARBA00022516"/>
    </source>
</evidence>
<dbReference type="AlphaFoldDB" id="A0A2G8BEY4"/>
<dbReference type="InterPro" id="IPR005067">
    <property type="entry name" value="Fatty_acid_desaturase-2"/>
</dbReference>